<gene>
    <name evidence="1" type="ORF">PCANC_22565</name>
</gene>
<sequence length="115" mass="12753">MRGLLFILAGNTRREAGSLGLDSGTPFGRAHAYPHAQKKWRAAAARRFGKACRGCTPFPARCTPWRAKPARPSDRRAGFARLSAHVSLLFREAYVSRGTLIRVPKYPYKGTEVPL</sequence>
<organism evidence="1 2">
    <name type="scientific">Puccinia coronata f. sp. avenae</name>
    <dbReference type="NCBI Taxonomy" id="200324"/>
    <lineage>
        <taxon>Eukaryota</taxon>
        <taxon>Fungi</taxon>
        <taxon>Dikarya</taxon>
        <taxon>Basidiomycota</taxon>
        <taxon>Pucciniomycotina</taxon>
        <taxon>Pucciniomycetes</taxon>
        <taxon>Pucciniales</taxon>
        <taxon>Pucciniaceae</taxon>
        <taxon>Puccinia</taxon>
    </lineage>
</organism>
<evidence type="ECO:0000313" key="2">
    <source>
        <dbReference type="Proteomes" id="UP000235388"/>
    </source>
</evidence>
<dbReference type="EMBL" id="PGCJ01000199">
    <property type="protein sequence ID" value="PLW39055.1"/>
    <property type="molecule type" value="Genomic_DNA"/>
</dbReference>
<proteinExistence type="predicted"/>
<keyword evidence="2" id="KW-1185">Reference proteome</keyword>
<accession>A0A2N5UMR4</accession>
<name>A0A2N5UMR4_9BASI</name>
<evidence type="ECO:0000313" key="1">
    <source>
        <dbReference type="EMBL" id="PLW39055.1"/>
    </source>
</evidence>
<dbReference type="Proteomes" id="UP000235388">
    <property type="component" value="Unassembled WGS sequence"/>
</dbReference>
<protein>
    <submittedName>
        <fullName evidence="1">Uncharacterized protein</fullName>
    </submittedName>
</protein>
<reference evidence="1 2" key="1">
    <citation type="submission" date="2017-11" db="EMBL/GenBank/DDBJ databases">
        <title>De novo assembly and phasing of dikaryotic genomes from two isolates of Puccinia coronata f. sp. avenae, the causal agent of oat crown rust.</title>
        <authorList>
            <person name="Miller M.E."/>
            <person name="Zhang Y."/>
            <person name="Omidvar V."/>
            <person name="Sperschneider J."/>
            <person name="Schwessinger B."/>
            <person name="Raley C."/>
            <person name="Palmer J.M."/>
            <person name="Garnica D."/>
            <person name="Upadhyaya N."/>
            <person name="Rathjen J."/>
            <person name="Taylor J.M."/>
            <person name="Park R.F."/>
            <person name="Dodds P.N."/>
            <person name="Hirsch C.D."/>
            <person name="Kianian S.F."/>
            <person name="Figueroa M."/>
        </authorList>
    </citation>
    <scope>NUCLEOTIDE SEQUENCE [LARGE SCALE GENOMIC DNA]</scope>
    <source>
        <strain evidence="1">12NC29</strain>
    </source>
</reference>
<comment type="caution">
    <text evidence="1">The sequence shown here is derived from an EMBL/GenBank/DDBJ whole genome shotgun (WGS) entry which is preliminary data.</text>
</comment>
<dbReference type="AlphaFoldDB" id="A0A2N5UMR4"/>